<organism evidence="4 5">
    <name type="scientific">Streptomonospora algeriensis</name>
    <dbReference type="NCBI Taxonomy" id="995084"/>
    <lineage>
        <taxon>Bacteria</taxon>
        <taxon>Bacillati</taxon>
        <taxon>Actinomycetota</taxon>
        <taxon>Actinomycetes</taxon>
        <taxon>Streptosporangiales</taxon>
        <taxon>Nocardiopsidaceae</taxon>
        <taxon>Streptomonospora</taxon>
    </lineage>
</organism>
<evidence type="ECO:0000313" key="4">
    <source>
        <dbReference type="EMBL" id="MFD0803312.1"/>
    </source>
</evidence>
<evidence type="ECO:0000256" key="1">
    <source>
        <dbReference type="SAM" id="MobiDB-lite"/>
    </source>
</evidence>
<dbReference type="Pfam" id="PF14021">
    <property type="entry name" value="TNT"/>
    <property type="match status" value="1"/>
</dbReference>
<dbReference type="InterPro" id="IPR025331">
    <property type="entry name" value="TNT"/>
</dbReference>
<feature type="compositionally biased region" description="Low complexity" evidence="1">
    <location>
        <begin position="274"/>
        <end position="286"/>
    </location>
</feature>
<feature type="region of interest" description="Disordered" evidence="1">
    <location>
        <begin position="70"/>
        <end position="93"/>
    </location>
</feature>
<comment type="caution">
    <text evidence="4">The sequence shown here is derived from an EMBL/GenBank/DDBJ whole genome shotgun (WGS) entry which is preliminary data.</text>
</comment>
<feature type="region of interest" description="Disordered" evidence="1">
    <location>
        <begin position="236"/>
        <end position="308"/>
    </location>
</feature>
<keyword evidence="2" id="KW-0472">Membrane</keyword>
<feature type="domain" description="TNT" evidence="3">
    <location>
        <begin position="219"/>
        <end position="364"/>
    </location>
</feature>
<evidence type="ECO:0000256" key="2">
    <source>
        <dbReference type="SAM" id="Phobius"/>
    </source>
</evidence>
<feature type="transmembrane region" description="Helical" evidence="2">
    <location>
        <begin position="39"/>
        <end position="62"/>
    </location>
</feature>
<accession>A0ABW3BIT8</accession>
<keyword evidence="2" id="KW-1133">Transmembrane helix</keyword>
<dbReference type="EMBL" id="JBHTHR010000830">
    <property type="protein sequence ID" value="MFD0803312.1"/>
    <property type="molecule type" value="Genomic_DNA"/>
</dbReference>
<evidence type="ECO:0000313" key="5">
    <source>
        <dbReference type="Proteomes" id="UP001596956"/>
    </source>
</evidence>
<dbReference type="Proteomes" id="UP001596956">
    <property type="component" value="Unassembled WGS sequence"/>
</dbReference>
<keyword evidence="5" id="KW-1185">Reference proteome</keyword>
<gene>
    <name evidence="4" type="ORF">ACFQZU_18575</name>
</gene>
<protein>
    <submittedName>
        <fullName evidence="4">TNT domain-containing protein</fullName>
    </submittedName>
</protein>
<keyword evidence="2" id="KW-0812">Transmembrane</keyword>
<feature type="compositionally biased region" description="Pro residues" evidence="1">
    <location>
        <begin position="81"/>
        <end position="90"/>
    </location>
</feature>
<name>A0ABW3BIT8_9ACTN</name>
<sequence length="371" mass="39437">MARDYDSQLLESVAVRRKRLREAVLFGPQRTRRRLDENIAKIIAGLVVSAVACAGSVGWSFLQHQLSSREEAAQQERQAQSPPPPAPSAPVPADWVGSEVTMDMLAAELDSAGVPTELYVLPGELRPPEGTATSYYLLTENERGYSAGIVEYEQGRTGADFPTEDEAARWLYGELALVDAEPQPLSASEEQQARQQTEKLVSDVRAQLREGSGDGVPVTLKPGMLVDAFGQESGSLLFPDGQPFGERGLPDIARGSPGASTIPDDSPVPEQTSPAAPAEGTAEEGAVPQTPAQTGAEQDADSTAADYHRYRVTHPFQVDASLSSSEGANPGGGVRFAVDAGGFVQPPSLASVRWLLGNGYLERVEVSEVPA</sequence>
<evidence type="ECO:0000259" key="3">
    <source>
        <dbReference type="Pfam" id="PF14021"/>
    </source>
</evidence>
<proteinExistence type="predicted"/>
<reference evidence="5" key="1">
    <citation type="journal article" date="2019" name="Int. J. Syst. Evol. Microbiol.">
        <title>The Global Catalogue of Microorganisms (GCM) 10K type strain sequencing project: providing services to taxonomists for standard genome sequencing and annotation.</title>
        <authorList>
            <consortium name="The Broad Institute Genomics Platform"/>
            <consortium name="The Broad Institute Genome Sequencing Center for Infectious Disease"/>
            <person name="Wu L."/>
            <person name="Ma J."/>
        </authorList>
    </citation>
    <scope>NUCLEOTIDE SEQUENCE [LARGE SCALE GENOMIC DNA]</scope>
    <source>
        <strain evidence="5">CCUG 63369</strain>
    </source>
</reference>